<feature type="transmembrane region" description="Helical" evidence="6">
    <location>
        <begin position="332"/>
        <end position="357"/>
    </location>
</feature>
<dbReference type="GO" id="GO:0030686">
    <property type="term" value="C:90S preribosome"/>
    <property type="evidence" value="ECO:0007669"/>
    <property type="project" value="TreeGrafter"/>
</dbReference>
<evidence type="ECO:0000256" key="4">
    <source>
        <dbReference type="ARBA" id="ARBA00031929"/>
    </source>
</evidence>
<dbReference type="GO" id="GO:0000480">
    <property type="term" value="P:endonucleolytic cleavage in 5'-ETS of tricistronic rRNA transcript (SSU-rRNA, 5.8S rRNA, LSU-rRNA)"/>
    <property type="evidence" value="ECO:0007669"/>
    <property type="project" value="TreeGrafter"/>
</dbReference>
<dbReference type="Gene3D" id="1.25.10.10">
    <property type="entry name" value="Leucine-rich Repeat Variant"/>
    <property type="match status" value="1"/>
</dbReference>
<name>A0A8H7ZM09_9FUNG</name>
<keyword evidence="8" id="KW-1185">Reference proteome</keyword>
<feature type="compositionally biased region" description="Gly residues" evidence="5">
    <location>
        <begin position="458"/>
        <end position="470"/>
    </location>
</feature>
<sequence>MPRRKLRGSRGRRKGQKKSDGKAEADHTPESPGAPDAGEAHDGGAEQPTAEDPPNPDWMQSAQGGAGGDGGFYRLDPEVQQYFKSVEKTLESMEPSLEEESNLFLGNVFSEIDGKEADLATDHECSRVLEKLLRQAPDQYLRVFFDKLNGRFVELFVHRFASHVCETVMTLAAVAVNREMLRGPAPAPGEGGVEGDGDKGPVLSVEQLVVNMCKVRATKRVVARAPNSAKLVCAHGRPVRVARAPHAAHAALGPSVRGGEQGRRAEQEEHQVQREEQQHRGRAAGPREGSRRSRFVRVRAARRFQGDRRRQRRRDPQLGGEPRRESRAPGPFLFLVAQIVSHECFFLVVVAVVVVVARFGSLTRALDCAAGPRAHGAGIRRRGERGSEGKARQRLLHGVVVEECNRIAPPRDDHRGGLHRRVPATIHDVLPEPPPEVMRAPVRELRRPALAEERKGQGRAGVDGQGGRPGVRGLPSKSEVRSYSEPRGGCCPFESLRGRDRGWGVQGFSRDRRREEEGAGSAHPPDGNLRVVRGAEERAEEA</sequence>
<evidence type="ECO:0000256" key="5">
    <source>
        <dbReference type="SAM" id="MobiDB-lite"/>
    </source>
</evidence>
<dbReference type="EMBL" id="JAEFCI010013394">
    <property type="protein sequence ID" value="KAG5455433.1"/>
    <property type="molecule type" value="Genomic_DNA"/>
</dbReference>
<comment type="caution">
    <text evidence="7">The sequence shown here is derived from an EMBL/GenBank/DDBJ whole genome shotgun (WGS) entry which is preliminary data.</text>
</comment>
<keyword evidence="6" id="KW-0472">Membrane</keyword>
<keyword evidence="6" id="KW-0812">Transmembrane</keyword>
<feature type="compositionally biased region" description="Basic residues" evidence="5">
    <location>
        <begin position="292"/>
        <end position="302"/>
    </location>
</feature>
<feature type="compositionally biased region" description="Basic residues" evidence="5">
    <location>
        <begin position="1"/>
        <end position="16"/>
    </location>
</feature>
<dbReference type="InterPro" id="IPR001313">
    <property type="entry name" value="Pumilio_RNA-bd_rpt"/>
</dbReference>
<feature type="region of interest" description="Disordered" evidence="5">
    <location>
        <begin position="1"/>
        <end position="71"/>
    </location>
</feature>
<gene>
    <name evidence="7" type="ORF">BJ554DRAFT_5158</name>
</gene>
<dbReference type="PANTHER" id="PTHR13102:SF0">
    <property type="entry name" value="NUCLEOLAR PROTEIN 9"/>
    <property type="match status" value="1"/>
</dbReference>
<dbReference type="PANTHER" id="PTHR13102">
    <property type="entry name" value="NUCLEOLAR PROTEIN 9"/>
    <property type="match status" value="1"/>
</dbReference>
<feature type="region of interest" description="Disordered" evidence="5">
    <location>
        <begin position="244"/>
        <end position="326"/>
    </location>
</feature>
<feature type="compositionally biased region" description="Basic and acidic residues" evidence="5">
    <location>
        <begin position="260"/>
        <end position="279"/>
    </location>
</feature>
<evidence type="ECO:0000256" key="3">
    <source>
        <dbReference type="ARBA" id="ARBA00030932"/>
    </source>
</evidence>
<dbReference type="GO" id="GO:0000447">
    <property type="term" value="P:endonucleolytic cleavage in ITS1 to separate SSU-rRNA from 5.8S rRNA and LSU-rRNA from tricistronic rRNA transcript (SSU-rRNA, 5.8S rRNA, LSU-rRNA)"/>
    <property type="evidence" value="ECO:0007669"/>
    <property type="project" value="TreeGrafter"/>
</dbReference>
<dbReference type="InterPro" id="IPR011989">
    <property type="entry name" value="ARM-like"/>
</dbReference>
<evidence type="ECO:0000256" key="1">
    <source>
        <dbReference type="ARBA" id="ARBA00016427"/>
    </source>
</evidence>
<organism evidence="7 8">
    <name type="scientific">Olpidium bornovanus</name>
    <dbReference type="NCBI Taxonomy" id="278681"/>
    <lineage>
        <taxon>Eukaryota</taxon>
        <taxon>Fungi</taxon>
        <taxon>Fungi incertae sedis</taxon>
        <taxon>Olpidiomycota</taxon>
        <taxon>Olpidiomycotina</taxon>
        <taxon>Olpidiomycetes</taxon>
        <taxon>Olpidiales</taxon>
        <taxon>Olpidiaceae</taxon>
        <taxon>Olpidium</taxon>
    </lineage>
</organism>
<dbReference type="GO" id="GO:0000472">
    <property type="term" value="P:endonucleolytic cleavage to generate mature 5'-end of SSU-rRNA from (SSU-rRNA, 5.8S rRNA, LSU-rRNA)"/>
    <property type="evidence" value="ECO:0007669"/>
    <property type="project" value="TreeGrafter"/>
</dbReference>
<protein>
    <recommendedName>
        <fullName evidence="1">Nucleolar protein 9</fullName>
    </recommendedName>
    <alternativeName>
        <fullName evidence="3 4">Pumilio domain-containing protein NOP9</fullName>
    </alternativeName>
</protein>
<dbReference type="InterPro" id="IPR040000">
    <property type="entry name" value="NOP9"/>
</dbReference>
<dbReference type="GO" id="GO:0030688">
    <property type="term" value="C:preribosome, small subunit precursor"/>
    <property type="evidence" value="ECO:0007669"/>
    <property type="project" value="TreeGrafter"/>
</dbReference>
<dbReference type="Pfam" id="PF22493">
    <property type="entry name" value="PUF_NOP9"/>
    <property type="match status" value="1"/>
</dbReference>
<dbReference type="OrthoDB" id="392571at2759"/>
<evidence type="ECO:0000313" key="7">
    <source>
        <dbReference type="EMBL" id="KAG5455433.1"/>
    </source>
</evidence>
<evidence type="ECO:0000256" key="2">
    <source>
        <dbReference type="ARBA" id="ARBA00022737"/>
    </source>
</evidence>
<dbReference type="GO" id="GO:0005730">
    <property type="term" value="C:nucleolus"/>
    <property type="evidence" value="ECO:0007669"/>
    <property type="project" value="TreeGrafter"/>
</dbReference>
<dbReference type="GO" id="GO:0003723">
    <property type="term" value="F:RNA binding"/>
    <property type="evidence" value="ECO:0007669"/>
    <property type="project" value="InterPro"/>
</dbReference>
<proteinExistence type="predicted"/>
<dbReference type="GO" id="GO:0000056">
    <property type="term" value="P:ribosomal small subunit export from nucleus"/>
    <property type="evidence" value="ECO:0007669"/>
    <property type="project" value="TreeGrafter"/>
</dbReference>
<accession>A0A8H7ZM09</accession>
<keyword evidence="6" id="KW-1133">Transmembrane helix</keyword>
<evidence type="ECO:0000313" key="8">
    <source>
        <dbReference type="Proteomes" id="UP000673691"/>
    </source>
</evidence>
<dbReference type="Proteomes" id="UP000673691">
    <property type="component" value="Unassembled WGS sequence"/>
</dbReference>
<reference evidence="7 8" key="1">
    <citation type="journal article" name="Sci. Rep.">
        <title>Genome-scale phylogenetic analyses confirm Olpidium as the closest living zoosporic fungus to the non-flagellated, terrestrial fungi.</title>
        <authorList>
            <person name="Chang Y."/>
            <person name="Rochon D."/>
            <person name="Sekimoto S."/>
            <person name="Wang Y."/>
            <person name="Chovatia M."/>
            <person name="Sandor L."/>
            <person name="Salamov A."/>
            <person name="Grigoriev I.V."/>
            <person name="Stajich J.E."/>
            <person name="Spatafora J.W."/>
        </authorList>
    </citation>
    <scope>NUCLEOTIDE SEQUENCE [LARGE SCALE GENOMIC DNA]</scope>
    <source>
        <strain evidence="7">S191</strain>
    </source>
</reference>
<evidence type="ECO:0000256" key="6">
    <source>
        <dbReference type="SAM" id="Phobius"/>
    </source>
</evidence>
<dbReference type="InterPro" id="IPR016024">
    <property type="entry name" value="ARM-type_fold"/>
</dbReference>
<dbReference type="SUPFAM" id="SSF48371">
    <property type="entry name" value="ARM repeat"/>
    <property type="match status" value="1"/>
</dbReference>
<dbReference type="AlphaFoldDB" id="A0A8H7ZM09"/>
<feature type="compositionally biased region" description="Basic and acidic residues" evidence="5">
    <location>
        <begin position="17"/>
        <end position="29"/>
    </location>
</feature>
<feature type="region of interest" description="Disordered" evidence="5">
    <location>
        <begin position="451"/>
        <end position="542"/>
    </location>
</feature>
<feature type="compositionally biased region" description="Basic and acidic residues" evidence="5">
    <location>
        <begin position="533"/>
        <end position="542"/>
    </location>
</feature>
<dbReference type="SMART" id="SM00025">
    <property type="entry name" value="Pumilio"/>
    <property type="match status" value="2"/>
</dbReference>
<keyword evidence="2" id="KW-0677">Repeat</keyword>